<keyword evidence="5 10" id="KW-0963">Cytoplasm</keyword>
<name>A0ABY8CA35_9FIRM</name>
<evidence type="ECO:0000256" key="4">
    <source>
        <dbReference type="ARBA" id="ARBA00008706"/>
    </source>
</evidence>
<dbReference type="InterPro" id="IPR000766">
    <property type="entry name" value="GalP_uridyl_Trfase_II"/>
</dbReference>
<keyword evidence="8 10" id="KW-0299">Galactose metabolism</keyword>
<dbReference type="EMBL" id="CP118868">
    <property type="protein sequence ID" value="WEG36153.1"/>
    <property type="molecule type" value="Genomic_DNA"/>
</dbReference>
<keyword evidence="9 10" id="KW-0119">Carbohydrate metabolism</keyword>
<comment type="catalytic activity">
    <reaction evidence="1 10">
        <text>alpha-D-galactose 1-phosphate + UDP-alpha-D-glucose = alpha-D-glucose 1-phosphate + UDP-alpha-D-galactose</text>
        <dbReference type="Rhea" id="RHEA:13989"/>
        <dbReference type="ChEBI" id="CHEBI:58336"/>
        <dbReference type="ChEBI" id="CHEBI:58601"/>
        <dbReference type="ChEBI" id="CHEBI:58885"/>
        <dbReference type="ChEBI" id="CHEBI:66914"/>
        <dbReference type="EC" id="2.7.7.12"/>
    </reaction>
</comment>
<protein>
    <recommendedName>
        <fullName evidence="10">Galactose-1-phosphate uridylyltransferase</fullName>
        <shortName evidence="10">Gal-1-P uridylyltransferase</shortName>
        <ecNumber evidence="10">2.7.7.12</ecNumber>
    </recommendedName>
    <alternativeName>
        <fullName evidence="10">UDP-glucose--hexose-1-phosphate uridylyltransferase</fullName>
    </alternativeName>
</protein>
<evidence type="ECO:0000259" key="11">
    <source>
        <dbReference type="Pfam" id="PF01087"/>
    </source>
</evidence>
<dbReference type="Pfam" id="PF02744">
    <property type="entry name" value="GalP_UDP_tr_C"/>
    <property type="match status" value="1"/>
</dbReference>
<evidence type="ECO:0000256" key="1">
    <source>
        <dbReference type="ARBA" id="ARBA00001107"/>
    </source>
</evidence>
<evidence type="ECO:0000256" key="2">
    <source>
        <dbReference type="ARBA" id="ARBA00004496"/>
    </source>
</evidence>
<sequence>MDNRLNYYVEALLNYGRREGLLLSEGDVIYSRNRLLALLQEDGDEYTGKLRPEEETEIADLQLVDILQGLLLEADIKNLVDGTSIAACDLFDSQLMDCLLPRPSEVEAKFRLLQQQSPKAATDYFYHLSQASDYIRTYRVCKDEKWQTATDYGMLDITINLSKPEKDPRAIKAAATLKSGTYPQCVLCKEAMGYKGRLNYPGRSNHRIIPLTLAGEDWYLQYSPYVYYNEHCIVLSATHRKMAVTAPTFERLLEFVRQFPHYCLGSNADLPIVGGSILSHDHFQGGAYVFPMQKAQVLFSLTQLPDFPQVQVDYLNWPLSVLRLRSAAAEALVGAADKILQAWRTYSDPACAILAQSTVDGKEENHNTITPIARNLGQEYELALVLRNNRTSPEYPLGIFHPHADKHHIKKENIGLIEVMGLAVLPARLQSELQALQQELIKGKTGENNAALQIHSSWAGDLLKRYGAAAFRGEEGQALLRRAVGEVFASCLEDAGVYKLDEAGIAGVKRFYASL</sequence>
<dbReference type="PANTHER" id="PTHR39191">
    <property type="entry name" value="GALACTOSE-1-PHOSPHATE URIDYLYLTRANSFERASE"/>
    <property type="match status" value="1"/>
</dbReference>
<dbReference type="InterPro" id="IPR005849">
    <property type="entry name" value="GalP_Utransf_N"/>
</dbReference>
<evidence type="ECO:0000313" key="13">
    <source>
        <dbReference type="EMBL" id="WEG36153.1"/>
    </source>
</evidence>
<keyword evidence="7 10" id="KW-0548">Nucleotidyltransferase</keyword>
<evidence type="ECO:0000313" key="14">
    <source>
        <dbReference type="Proteomes" id="UP001220478"/>
    </source>
</evidence>
<evidence type="ECO:0000256" key="10">
    <source>
        <dbReference type="HAMAP-Rule" id="MF_00571"/>
    </source>
</evidence>
<evidence type="ECO:0000256" key="7">
    <source>
        <dbReference type="ARBA" id="ARBA00022695"/>
    </source>
</evidence>
<evidence type="ECO:0000256" key="5">
    <source>
        <dbReference type="ARBA" id="ARBA00022490"/>
    </source>
</evidence>
<comment type="pathway">
    <text evidence="3 10">Carbohydrate metabolism; galactose metabolism.</text>
</comment>
<gene>
    <name evidence="10" type="primary">galT</name>
    <name evidence="13" type="ORF">PYS61_03005</name>
</gene>
<dbReference type="RefSeq" id="WP_315572175.1">
    <property type="nucleotide sequence ID" value="NZ_CP118868.1"/>
</dbReference>
<dbReference type="PIRSF" id="PIRSF006005">
    <property type="entry name" value="GalT_BS"/>
    <property type="match status" value="1"/>
</dbReference>
<dbReference type="PANTHER" id="PTHR39191:SF1">
    <property type="entry name" value="DUF4922 DOMAIN-CONTAINING PROTEIN"/>
    <property type="match status" value="1"/>
</dbReference>
<accession>A0ABY8CA35</accession>
<dbReference type="EC" id="2.7.7.12" evidence="10"/>
<organism evidence="13 14">
    <name type="scientific">Amygdalobacter indicium</name>
    <dbReference type="NCBI Taxonomy" id="3029272"/>
    <lineage>
        <taxon>Bacteria</taxon>
        <taxon>Bacillati</taxon>
        <taxon>Bacillota</taxon>
        <taxon>Clostridia</taxon>
        <taxon>Eubacteriales</taxon>
        <taxon>Oscillospiraceae</taxon>
        <taxon>Amygdalobacter</taxon>
    </lineage>
</organism>
<feature type="domain" description="Galactose-1-phosphate uridyl transferase C-terminal" evidence="12">
    <location>
        <begin position="256"/>
        <end position="459"/>
    </location>
</feature>
<dbReference type="InterPro" id="IPR023425">
    <property type="entry name" value="GalP_uridyl_Trfase_II_CS"/>
</dbReference>
<evidence type="ECO:0000256" key="8">
    <source>
        <dbReference type="ARBA" id="ARBA00023144"/>
    </source>
</evidence>
<dbReference type="Pfam" id="PF01087">
    <property type="entry name" value="GalP_UDP_transf"/>
    <property type="match status" value="1"/>
</dbReference>
<dbReference type="InterPro" id="IPR005850">
    <property type="entry name" value="GalP_Utransf_C"/>
</dbReference>
<dbReference type="GO" id="GO:0016779">
    <property type="term" value="F:nucleotidyltransferase activity"/>
    <property type="evidence" value="ECO:0007669"/>
    <property type="project" value="UniProtKB-KW"/>
</dbReference>
<evidence type="ECO:0000259" key="12">
    <source>
        <dbReference type="Pfam" id="PF02744"/>
    </source>
</evidence>
<evidence type="ECO:0000256" key="9">
    <source>
        <dbReference type="ARBA" id="ARBA00023277"/>
    </source>
</evidence>
<feature type="domain" description="Galactose-1-phosphate uridyl transferase N-terminal" evidence="11">
    <location>
        <begin position="81"/>
        <end position="240"/>
    </location>
</feature>
<evidence type="ECO:0000256" key="3">
    <source>
        <dbReference type="ARBA" id="ARBA00004947"/>
    </source>
</evidence>
<evidence type="ECO:0000256" key="6">
    <source>
        <dbReference type="ARBA" id="ARBA00022679"/>
    </source>
</evidence>
<keyword evidence="14" id="KW-1185">Reference proteome</keyword>
<proteinExistence type="inferred from homology"/>
<dbReference type="Proteomes" id="UP001220478">
    <property type="component" value="Chromosome"/>
</dbReference>
<keyword evidence="6 10" id="KW-0808">Transferase</keyword>
<dbReference type="PROSITE" id="PS01163">
    <property type="entry name" value="GAL_P_UDP_TRANSF_II"/>
    <property type="match status" value="1"/>
</dbReference>
<comment type="similarity">
    <text evidence="4 10">Belongs to the galactose-1-phosphate uridylyltransferase type 2 family.</text>
</comment>
<dbReference type="NCBIfam" id="NF003629">
    <property type="entry name" value="PRK05270.1-2"/>
    <property type="match status" value="1"/>
</dbReference>
<dbReference type="HAMAP" id="MF_00571">
    <property type="entry name" value="GalP_UDP_trans"/>
    <property type="match status" value="1"/>
</dbReference>
<reference evidence="13 14" key="1">
    <citation type="submission" date="2023-02" db="EMBL/GenBank/DDBJ databases">
        <title>Novel Oscillospiraceae bacterial genomes.</title>
        <authorList>
            <person name="Srinivasan S."/>
            <person name="Austin M.N."/>
            <person name="Fiedler T.L."/>
            <person name="Strenk S.M."/>
            <person name="Agnew K.J."/>
            <person name="Nagana Gowda G.A."/>
            <person name="Raftery D."/>
            <person name="Beamer M.A."/>
            <person name="Achilles S.L."/>
            <person name="Wiesenfeld H.C."/>
            <person name="Fredricks D.N."/>
            <person name="Hillier S.L."/>
        </authorList>
    </citation>
    <scope>NUCLEOTIDE SEQUENCE [LARGE SCALE GENOMIC DNA]</scope>
    <source>
        <strain evidence="13 14">CHIC02 1186E3-8</strain>
    </source>
</reference>
<comment type="subcellular location">
    <subcellularLocation>
        <location evidence="2 10">Cytoplasm</location>
    </subcellularLocation>
</comment>